<dbReference type="AlphaFoldDB" id="A0A9P6QVT1"/>
<proteinExistence type="predicted"/>
<feature type="non-terminal residue" evidence="2">
    <location>
        <position position="1"/>
    </location>
</feature>
<dbReference type="InterPro" id="IPR014044">
    <property type="entry name" value="CAP_dom"/>
</dbReference>
<dbReference type="EMBL" id="JAAAIP010001856">
    <property type="protein sequence ID" value="KAG0303313.1"/>
    <property type="molecule type" value="Genomic_DNA"/>
</dbReference>
<accession>A0A9P6QVT1</accession>
<organism evidence="2 3">
    <name type="scientific">Dissophora globulifera</name>
    <dbReference type="NCBI Taxonomy" id="979702"/>
    <lineage>
        <taxon>Eukaryota</taxon>
        <taxon>Fungi</taxon>
        <taxon>Fungi incertae sedis</taxon>
        <taxon>Mucoromycota</taxon>
        <taxon>Mortierellomycotina</taxon>
        <taxon>Mortierellomycetes</taxon>
        <taxon>Mortierellales</taxon>
        <taxon>Mortierellaceae</taxon>
        <taxon>Dissophora</taxon>
    </lineage>
</organism>
<name>A0A9P6QVT1_9FUNG</name>
<reference evidence="2" key="1">
    <citation type="journal article" date="2020" name="Fungal Divers.">
        <title>Resolving the Mortierellaceae phylogeny through synthesis of multi-gene phylogenetics and phylogenomics.</title>
        <authorList>
            <person name="Vandepol N."/>
            <person name="Liber J."/>
            <person name="Desiro A."/>
            <person name="Na H."/>
            <person name="Kennedy M."/>
            <person name="Barry K."/>
            <person name="Grigoriev I.V."/>
            <person name="Miller A.N."/>
            <person name="O'Donnell K."/>
            <person name="Stajich J.E."/>
            <person name="Bonito G."/>
        </authorList>
    </citation>
    <scope>NUCLEOTIDE SEQUENCE</scope>
    <source>
        <strain evidence="2">REB-010B</strain>
    </source>
</reference>
<sequence length="56" mass="5873">LLDMAAGSAFEDDALGLHNSIRSEKGAAALAWDDTLAAYAQQVADTCDYKHSGGPY</sequence>
<protein>
    <recommendedName>
        <fullName evidence="1">SCP domain-containing protein</fullName>
    </recommendedName>
</protein>
<dbReference type="Gene3D" id="3.40.33.10">
    <property type="entry name" value="CAP"/>
    <property type="match status" value="1"/>
</dbReference>
<feature type="domain" description="SCP" evidence="1">
    <location>
        <begin position="15"/>
        <end position="52"/>
    </location>
</feature>
<feature type="non-terminal residue" evidence="2">
    <location>
        <position position="56"/>
    </location>
</feature>
<comment type="caution">
    <text evidence="2">The sequence shown here is derived from an EMBL/GenBank/DDBJ whole genome shotgun (WGS) entry which is preliminary data.</text>
</comment>
<gene>
    <name evidence="2" type="ORF">BGZ99_002724</name>
</gene>
<dbReference type="Proteomes" id="UP000738325">
    <property type="component" value="Unassembled WGS sequence"/>
</dbReference>
<evidence type="ECO:0000313" key="2">
    <source>
        <dbReference type="EMBL" id="KAG0303313.1"/>
    </source>
</evidence>
<evidence type="ECO:0000259" key="1">
    <source>
        <dbReference type="Pfam" id="PF00188"/>
    </source>
</evidence>
<evidence type="ECO:0000313" key="3">
    <source>
        <dbReference type="Proteomes" id="UP000738325"/>
    </source>
</evidence>
<dbReference type="Pfam" id="PF00188">
    <property type="entry name" value="CAP"/>
    <property type="match status" value="1"/>
</dbReference>
<keyword evidence="3" id="KW-1185">Reference proteome</keyword>
<dbReference type="InterPro" id="IPR035940">
    <property type="entry name" value="CAP_sf"/>
</dbReference>
<dbReference type="SUPFAM" id="SSF55797">
    <property type="entry name" value="PR-1-like"/>
    <property type="match status" value="1"/>
</dbReference>